<comment type="similarity">
    <text evidence="3">Belongs to the major facilitator superfamily. Sugar transporter (TC 2.A.1.1) family. Glucose transporter subfamily.</text>
</comment>
<keyword evidence="6 9" id="KW-1133">Transmembrane helix</keyword>
<dbReference type="GO" id="GO:0016020">
    <property type="term" value="C:membrane"/>
    <property type="evidence" value="ECO:0007669"/>
    <property type="project" value="UniProtKB-SubCell"/>
</dbReference>
<dbReference type="PANTHER" id="PTHR48023:SF4">
    <property type="entry name" value="D-XYLOSE-PROTON SYMPORTER-LIKE 2"/>
    <property type="match status" value="1"/>
</dbReference>
<evidence type="ECO:0000313" key="11">
    <source>
        <dbReference type="EMBL" id="TRY61357.1"/>
    </source>
</evidence>
<gene>
    <name evidence="11" type="ORF">TCAL_01799</name>
</gene>
<dbReference type="PROSITE" id="PS00216">
    <property type="entry name" value="SUGAR_TRANSPORT_1"/>
    <property type="match status" value="2"/>
</dbReference>
<name>A0A553N7E0_TIGCA</name>
<dbReference type="Pfam" id="PF00083">
    <property type="entry name" value="Sugar_tr"/>
    <property type="match status" value="2"/>
</dbReference>
<evidence type="ECO:0000256" key="8">
    <source>
        <dbReference type="SAM" id="MobiDB-lite"/>
    </source>
</evidence>
<feature type="region of interest" description="Disordered" evidence="8">
    <location>
        <begin position="36"/>
        <end position="56"/>
    </location>
</feature>
<organism evidence="11 12">
    <name type="scientific">Tigriopus californicus</name>
    <name type="common">Marine copepod</name>
    <dbReference type="NCBI Taxonomy" id="6832"/>
    <lineage>
        <taxon>Eukaryota</taxon>
        <taxon>Metazoa</taxon>
        <taxon>Ecdysozoa</taxon>
        <taxon>Arthropoda</taxon>
        <taxon>Crustacea</taxon>
        <taxon>Multicrustacea</taxon>
        <taxon>Hexanauplia</taxon>
        <taxon>Copepoda</taxon>
        <taxon>Harpacticoida</taxon>
        <taxon>Harpacticidae</taxon>
        <taxon>Tigriopus</taxon>
    </lineage>
</organism>
<comment type="caution">
    <text evidence="11">The sequence shown here is derived from an EMBL/GenBank/DDBJ whole genome shotgun (WGS) entry which is preliminary data.</text>
</comment>
<evidence type="ECO:0000256" key="2">
    <source>
        <dbReference type="ARBA" id="ARBA00004141"/>
    </source>
</evidence>
<feature type="transmembrane region" description="Helical" evidence="9">
    <location>
        <begin position="341"/>
        <end position="361"/>
    </location>
</feature>
<dbReference type="SUPFAM" id="SSF103473">
    <property type="entry name" value="MFS general substrate transporter"/>
    <property type="match status" value="1"/>
</dbReference>
<evidence type="ECO:0000256" key="3">
    <source>
        <dbReference type="ARBA" id="ARBA00007004"/>
    </source>
</evidence>
<evidence type="ECO:0000256" key="9">
    <source>
        <dbReference type="SAM" id="Phobius"/>
    </source>
</evidence>
<reference evidence="11 12" key="1">
    <citation type="journal article" date="2018" name="Nat. Ecol. Evol.">
        <title>Genomic signatures of mitonuclear coevolution across populations of Tigriopus californicus.</title>
        <authorList>
            <person name="Barreto F.S."/>
            <person name="Watson E.T."/>
            <person name="Lima T.G."/>
            <person name="Willett C.S."/>
            <person name="Edmands S."/>
            <person name="Li W."/>
            <person name="Burton R.S."/>
        </authorList>
    </citation>
    <scope>NUCLEOTIDE SEQUENCE [LARGE SCALE GENOMIC DNA]</scope>
    <source>
        <strain evidence="11 12">San Diego</strain>
    </source>
</reference>
<dbReference type="GO" id="GO:1904659">
    <property type="term" value="P:D-glucose transmembrane transport"/>
    <property type="evidence" value="ECO:0007669"/>
    <property type="project" value="TreeGrafter"/>
</dbReference>
<dbReference type="PRINTS" id="PR00171">
    <property type="entry name" value="SUGRTRNSPORT"/>
</dbReference>
<feature type="transmembrane region" description="Helical" evidence="9">
    <location>
        <begin position="302"/>
        <end position="321"/>
    </location>
</feature>
<dbReference type="InterPro" id="IPR036259">
    <property type="entry name" value="MFS_trans_sf"/>
</dbReference>
<dbReference type="InterPro" id="IPR020846">
    <property type="entry name" value="MFS_dom"/>
</dbReference>
<feature type="transmembrane region" description="Helical" evidence="9">
    <location>
        <begin position="490"/>
        <end position="510"/>
    </location>
</feature>
<keyword evidence="5 9" id="KW-0812">Transmembrane</keyword>
<protein>
    <recommendedName>
        <fullName evidence="10">Major facilitator superfamily (MFS) profile domain-containing protein</fullName>
    </recommendedName>
</protein>
<evidence type="ECO:0000256" key="5">
    <source>
        <dbReference type="ARBA" id="ARBA00022692"/>
    </source>
</evidence>
<dbReference type="AlphaFoldDB" id="A0A553N7E0"/>
<dbReference type="Proteomes" id="UP000318571">
    <property type="component" value="Chromosome 8"/>
</dbReference>
<proteinExistence type="inferred from homology"/>
<sequence length="558" mass="61194">MAVGQEDRENLLGGAQCLELEPTLAAHNVGDTAMLADGDDDLDLPQPSRTSPGSSRDAPAIVYVAATTAALGGLLFGYDIGVISGAKGPMRRELDLTCSQLEAVVAFLPLGACLASLVGGNAIDHYGRKFTIIFNAFLFTAGSLTVTLSSHLGVILFGRFMLGFAVSLSAIAECIYISEIVRPEKRGMFVSLNELTITVGILMAYLVNYMFAATPHGWRLMFLLSAFVAVAQGILMFFMPKTPHFLMLCQREKRAEAAIRRLELSHNVRQTMTDIRLGIQEASSNSFYSVLCQNKDNMASRLLIGFGLVFFQQFTGQPNIIYYANDVFYQVGFCDEWSSTLASVGLGLMKVVSTIVSLTLVDRIGRRKALMGGISMMMISVLGLSIHGFYTDSQSSIHIETCSDYGRNATNQAHLFLPRNESAQEFSVQFEDSVRFANQACRHSVDDSVFFRYAAFGALVLFVCAYSFSFGPITWVLLSEIFPPAVKGRAMAFATSLNWLGNFVVSGTFLQAVQILSLGGVYFVYFILCGCSIAFVYFLVPETKNRTLEEISKELRLK</sequence>
<feature type="transmembrane region" description="Helical" evidence="9">
    <location>
        <begin position="217"/>
        <end position="238"/>
    </location>
</feature>
<keyword evidence="12" id="KW-1185">Reference proteome</keyword>
<dbReference type="PANTHER" id="PTHR48023">
    <property type="entry name" value="D-XYLOSE-PROTON SYMPORTER-LIKE 2"/>
    <property type="match status" value="1"/>
</dbReference>
<feature type="transmembrane region" description="Helical" evidence="9">
    <location>
        <begin position="522"/>
        <end position="540"/>
    </location>
</feature>
<dbReference type="OMA" id="WVNYGCL"/>
<keyword evidence="7 9" id="KW-0472">Membrane</keyword>
<feature type="domain" description="Major facilitator superfamily (MFS) profile" evidence="10">
    <location>
        <begin position="65"/>
        <end position="544"/>
    </location>
</feature>
<evidence type="ECO:0000256" key="1">
    <source>
        <dbReference type="ARBA" id="ARBA00000618"/>
    </source>
</evidence>
<evidence type="ECO:0000256" key="7">
    <source>
        <dbReference type="ARBA" id="ARBA00023136"/>
    </source>
</evidence>
<dbReference type="Gene3D" id="1.20.1250.20">
    <property type="entry name" value="MFS general substrate transporter like domains"/>
    <property type="match status" value="2"/>
</dbReference>
<accession>A0A553N7E0</accession>
<dbReference type="GO" id="GO:0022857">
    <property type="term" value="F:transmembrane transporter activity"/>
    <property type="evidence" value="ECO:0007669"/>
    <property type="project" value="InterPro"/>
</dbReference>
<comment type="subcellular location">
    <subcellularLocation>
        <location evidence="2">Membrane</location>
        <topology evidence="2">Multi-pass membrane protein</topology>
    </subcellularLocation>
</comment>
<comment type="catalytic activity">
    <reaction evidence="1">
        <text>D-glucose(out) = D-glucose(in)</text>
        <dbReference type="Rhea" id="RHEA:60376"/>
        <dbReference type="ChEBI" id="CHEBI:4167"/>
    </reaction>
</comment>
<dbReference type="InterPro" id="IPR005828">
    <property type="entry name" value="MFS_sugar_transport-like"/>
</dbReference>
<evidence type="ECO:0000313" key="12">
    <source>
        <dbReference type="Proteomes" id="UP000318571"/>
    </source>
</evidence>
<dbReference type="InterPro" id="IPR050820">
    <property type="entry name" value="MFS_Sugar_Transporter"/>
</dbReference>
<evidence type="ECO:0000256" key="4">
    <source>
        <dbReference type="ARBA" id="ARBA00022448"/>
    </source>
</evidence>
<evidence type="ECO:0000259" key="10">
    <source>
        <dbReference type="PROSITE" id="PS50850"/>
    </source>
</evidence>
<evidence type="ECO:0000256" key="6">
    <source>
        <dbReference type="ARBA" id="ARBA00022989"/>
    </source>
</evidence>
<dbReference type="STRING" id="6832.A0A553N7E0"/>
<dbReference type="InterPro" id="IPR003663">
    <property type="entry name" value="Sugar/inositol_transpt"/>
</dbReference>
<feature type="transmembrane region" description="Helical" evidence="9">
    <location>
        <begin position="189"/>
        <end position="211"/>
    </location>
</feature>
<feature type="transmembrane region" description="Helical" evidence="9">
    <location>
        <begin position="154"/>
        <end position="177"/>
    </location>
</feature>
<dbReference type="PROSITE" id="PS50850">
    <property type="entry name" value="MFS"/>
    <property type="match status" value="1"/>
</dbReference>
<feature type="transmembrane region" description="Helical" evidence="9">
    <location>
        <begin position="370"/>
        <end position="390"/>
    </location>
</feature>
<keyword evidence="4" id="KW-0813">Transport</keyword>
<feature type="transmembrane region" description="Helical" evidence="9">
    <location>
        <begin position="130"/>
        <end position="148"/>
    </location>
</feature>
<dbReference type="InterPro" id="IPR005829">
    <property type="entry name" value="Sugar_transporter_CS"/>
</dbReference>
<dbReference type="EMBL" id="VCGU01000459">
    <property type="protein sequence ID" value="TRY61357.1"/>
    <property type="molecule type" value="Genomic_DNA"/>
</dbReference>
<feature type="transmembrane region" description="Helical" evidence="9">
    <location>
        <begin position="60"/>
        <end position="83"/>
    </location>
</feature>
<feature type="transmembrane region" description="Helical" evidence="9">
    <location>
        <begin position="103"/>
        <end position="123"/>
    </location>
</feature>
<feature type="transmembrane region" description="Helical" evidence="9">
    <location>
        <begin position="453"/>
        <end position="478"/>
    </location>
</feature>